<protein>
    <submittedName>
        <fullName evidence="5">SAM-dependent chlorinase/fluorinase</fullName>
    </submittedName>
</protein>
<organism evidence="5 6">
    <name type="scientific">Candidatus Nitronereus thalassa</name>
    <dbReference type="NCBI Taxonomy" id="3020898"/>
    <lineage>
        <taxon>Bacteria</taxon>
        <taxon>Pseudomonadati</taxon>
        <taxon>Nitrospirota</taxon>
        <taxon>Nitrospiria</taxon>
        <taxon>Nitrospirales</taxon>
        <taxon>Nitrospiraceae</taxon>
        <taxon>Candidatus Nitronereus</taxon>
    </lineage>
</organism>
<dbReference type="SUPFAM" id="SSF101852">
    <property type="entry name" value="Bacterial fluorinating enzyme, C-terminal domain"/>
    <property type="match status" value="1"/>
</dbReference>
<comment type="similarity">
    <text evidence="2">Belongs to the SAM hydrolase / SAM-dependent halogenase family.</text>
</comment>
<evidence type="ECO:0000313" key="6">
    <source>
        <dbReference type="Proteomes" id="UP001250932"/>
    </source>
</evidence>
<feature type="domain" description="S-adenosyl-l-methionine hydroxide adenosyltransferase C-terminal" evidence="4">
    <location>
        <begin position="176"/>
        <end position="262"/>
    </location>
</feature>
<dbReference type="PANTHER" id="PTHR35092:SF1">
    <property type="entry name" value="CHLORINASE MJ1651"/>
    <property type="match status" value="1"/>
</dbReference>
<name>A0ABU3K409_9BACT</name>
<dbReference type="InterPro" id="IPR046469">
    <property type="entry name" value="SAM_HAT_N"/>
</dbReference>
<dbReference type="PIRSF" id="PIRSF006779">
    <property type="entry name" value="UCP006779"/>
    <property type="match status" value="1"/>
</dbReference>
<dbReference type="Proteomes" id="UP001250932">
    <property type="component" value="Unassembled WGS sequence"/>
</dbReference>
<evidence type="ECO:0000259" key="4">
    <source>
        <dbReference type="Pfam" id="PF20257"/>
    </source>
</evidence>
<comment type="caution">
    <text evidence="5">The sequence shown here is derived from an EMBL/GenBank/DDBJ whole genome shotgun (WGS) entry which is preliminary data.</text>
</comment>
<evidence type="ECO:0000313" key="5">
    <source>
        <dbReference type="EMBL" id="MDT7041125.1"/>
    </source>
</evidence>
<accession>A0ABU3K409</accession>
<feature type="domain" description="S-adenosyl-l-methionine hydroxide adenosyltransferase N-terminal" evidence="3">
    <location>
        <begin position="8"/>
        <end position="151"/>
    </location>
</feature>
<dbReference type="Gene3D" id="2.40.30.90">
    <property type="entry name" value="Bacterial fluorinating enzyme like"/>
    <property type="match status" value="1"/>
</dbReference>
<proteinExistence type="inferred from homology"/>
<keyword evidence="1" id="KW-0949">S-adenosyl-L-methionine</keyword>
<sequence length="266" mass="29629">MPSAISVVTLITDFGDRDYFVASMKGVMLGINNQTRIVDVSHQVSPYAIEEAAFLLNSCYHYFPDGTVHVVVVDPSVGSSRRGLLVTTSRFFFVAPDNGVLSYIFENELNVEVRQIENRQFRLDSSGATFDGRDLFAPSAAWLTRGQTPGAYGRLVTDYEKLPILKPEVRKGILHGYVTYIDHFGNIITNITPDDIKSLQEITQNKKFSIHLGGATIDELKTHYEQGSHEKPEALINSNGHLEIFLKKESAAENLGISIRANLEIH</sequence>
<dbReference type="Pfam" id="PF01887">
    <property type="entry name" value="SAM_HAT_N"/>
    <property type="match status" value="1"/>
</dbReference>
<evidence type="ECO:0000259" key="3">
    <source>
        <dbReference type="Pfam" id="PF01887"/>
    </source>
</evidence>
<dbReference type="InterPro" id="IPR002747">
    <property type="entry name" value="SAM_OH_AdoTrfase"/>
</dbReference>
<evidence type="ECO:0000256" key="2">
    <source>
        <dbReference type="ARBA" id="ARBA00024035"/>
    </source>
</evidence>
<dbReference type="PANTHER" id="PTHR35092">
    <property type="entry name" value="CHLORINASE MJ1651"/>
    <property type="match status" value="1"/>
</dbReference>
<dbReference type="InterPro" id="IPR046470">
    <property type="entry name" value="SAM_HAT_C"/>
</dbReference>
<gene>
    <name evidence="5" type="ORF">PPG34_02105</name>
</gene>
<dbReference type="RefSeq" id="WP_313831483.1">
    <property type="nucleotide sequence ID" value="NZ_JAQOUE010000001.1"/>
</dbReference>
<dbReference type="Pfam" id="PF20257">
    <property type="entry name" value="SAM_HAT_C"/>
    <property type="match status" value="1"/>
</dbReference>
<dbReference type="Gene3D" id="3.40.50.10790">
    <property type="entry name" value="S-adenosyl-l-methionine hydroxide adenosyltransferase, N-terminal"/>
    <property type="match status" value="1"/>
</dbReference>
<dbReference type="EMBL" id="JAQOUE010000001">
    <property type="protein sequence ID" value="MDT7041125.1"/>
    <property type="molecule type" value="Genomic_DNA"/>
</dbReference>
<reference evidence="5 6" key="1">
    <citation type="journal article" date="2023" name="ISME J.">
        <title>Cultivation and genomic characterization of novel and ubiquitous marine nitrite-oxidizing bacteria from the Nitrospirales.</title>
        <authorList>
            <person name="Mueller A.J."/>
            <person name="Daebeler A."/>
            <person name="Herbold C.W."/>
            <person name="Kirkegaard R.H."/>
            <person name="Daims H."/>
        </authorList>
    </citation>
    <scope>NUCLEOTIDE SEQUENCE [LARGE SCALE GENOMIC DNA]</scope>
    <source>
        <strain evidence="5 6">EB</strain>
    </source>
</reference>
<keyword evidence="6" id="KW-1185">Reference proteome</keyword>
<dbReference type="SUPFAM" id="SSF102522">
    <property type="entry name" value="Bacterial fluorinating enzyme, N-terminal domain"/>
    <property type="match status" value="1"/>
</dbReference>
<dbReference type="InterPro" id="IPR023228">
    <property type="entry name" value="SAM_OH_AdoTrfase_N_sf"/>
</dbReference>
<evidence type="ECO:0000256" key="1">
    <source>
        <dbReference type="ARBA" id="ARBA00022691"/>
    </source>
</evidence>
<dbReference type="InterPro" id="IPR023227">
    <property type="entry name" value="SAM_OH_AdoTrfase_C_sf"/>
</dbReference>